<gene>
    <name evidence="1" type="ORF">HGA06_06120</name>
</gene>
<proteinExistence type="predicted"/>
<evidence type="ECO:0000313" key="1">
    <source>
        <dbReference type="EMBL" id="NKY13760.1"/>
    </source>
</evidence>
<comment type="caution">
    <text evidence="1">The sequence shown here is derived from an EMBL/GenBank/DDBJ whole genome shotgun (WGS) entry which is preliminary data.</text>
</comment>
<organism evidence="1 2">
    <name type="scientific">Streptomyces somaliensis (strain ATCC 33201 / DSM 40738 / JCM 12659 / KCTC 9044 / NCTC 11332 / NRRL B-12077 / IP 733)</name>
    <dbReference type="NCBI Taxonomy" id="1134445"/>
    <lineage>
        <taxon>Bacteria</taxon>
        <taxon>Bacillati</taxon>
        <taxon>Actinomycetota</taxon>
        <taxon>Actinomycetes</taxon>
        <taxon>Kitasatosporales</taxon>
        <taxon>Streptomycetaceae</taxon>
        <taxon>Streptomyces</taxon>
    </lineage>
</organism>
<dbReference type="EMBL" id="JAAXOU010000037">
    <property type="protein sequence ID" value="NKY13760.1"/>
    <property type="molecule type" value="Genomic_DNA"/>
</dbReference>
<name>A0AA44DCB1_STRE0</name>
<dbReference type="AlphaFoldDB" id="A0AA44DCB1"/>
<evidence type="ECO:0000313" key="2">
    <source>
        <dbReference type="Proteomes" id="UP000570003"/>
    </source>
</evidence>
<accession>A0AA44DCB1</accession>
<sequence length="59" mass="5850">MPVPSKVLPGPVGNSSFGSRADMPSGSALAGVPVCQVRAVASAGVRASGPSRTVRQTRS</sequence>
<reference evidence="1 2" key="1">
    <citation type="submission" date="2020-04" db="EMBL/GenBank/DDBJ databases">
        <title>MicrobeNet Type strains.</title>
        <authorList>
            <person name="Nicholson A.C."/>
        </authorList>
    </citation>
    <scope>NUCLEOTIDE SEQUENCE [LARGE SCALE GENOMIC DNA]</scope>
    <source>
        <strain evidence="1 2">DSM 40738</strain>
    </source>
</reference>
<dbReference type="Proteomes" id="UP000570003">
    <property type="component" value="Unassembled WGS sequence"/>
</dbReference>
<keyword evidence="2" id="KW-1185">Reference proteome</keyword>
<dbReference type="RefSeq" id="WP_168438001.1">
    <property type="nucleotide sequence ID" value="NZ_JAAXOU010000037.1"/>
</dbReference>
<protein>
    <submittedName>
        <fullName evidence="1">Uncharacterized protein</fullName>
    </submittedName>
</protein>